<dbReference type="InterPro" id="IPR020094">
    <property type="entry name" value="TruA/RsuA/RluB/E/F_N"/>
</dbReference>
<dbReference type="RefSeq" id="WP_125957904.1">
    <property type="nucleotide sequence ID" value="NZ_NGJT01000013.1"/>
</dbReference>
<dbReference type="Gene3D" id="3.30.70.1560">
    <property type="entry name" value="Alpha-L RNA-binding motif"/>
    <property type="match status" value="1"/>
</dbReference>
<dbReference type="InterPro" id="IPR006145">
    <property type="entry name" value="PsdUridine_synth_RsuA/RluA"/>
</dbReference>
<dbReference type="Proteomes" id="UP000288490">
    <property type="component" value="Unassembled WGS sequence"/>
</dbReference>
<dbReference type="EMBL" id="NGJT01000013">
    <property type="protein sequence ID" value="RST93121.1"/>
    <property type="molecule type" value="Genomic_DNA"/>
</dbReference>
<dbReference type="Pfam" id="PF00849">
    <property type="entry name" value="PseudoU_synth_2"/>
    <property type="match status" value="1"/>
</dbReference>
<dbReference type="FunFam" id="3.30.70.1560:FF:000001">
    <property type="entry name" value="Pseudouridine synthase"/>
    <property type="match status" value="1"/>
</dbReference>
<keyword evidence="2 4" id="KW-0694">RNA-binding</keyword>
<evidence type="ECO:0000256" key="4">
    <source>
        <dbReference type="PROSITE-ProRule" id="PRU00182"/>
    </source>
</evidence>
<evidence type="ECO:0000256" key="5">
    <source>
        <dbReference type="RuleBase" id="RU003887"/>
    </source>
</evidence>
<evidence type="ECO:0000313" key="8">
    <source>
        <dbReference type="Proteomes" id="UP000288490"/>
    </source>
</evidence>
<dbReference type="NCBIfam" id="TIGR00093">
    <property type="entry name" value="pseudouridine synthase"/>
    <property type="match status" value="1"/>
</dbReference>
<dbReference type="PANTHER" id="PTHR47683">
    <property type="entry name" value="PSEUDOURIDINE SYNTHASE FAMILY PROTEIN-RELATED"/>
    <property type="match status" value="1"/>
</dbReference>
<evidence type="ECO:0000259" key="6">
    <source>
        <dbReference type="SMART" id="SM00363"/>
    </source>
</evidence>
<keyword evidence="8" id="KW-1185">Reference proteome</keyword>
<reference evidence="7 8" key="1">
    <citation type="submission" date="2017-05" db="EMBL/GenBank/DDBJ databases">
        <title>Vagococcus spp. assemblies.</title>
        <authorList>
            <person name="Gulvik C.A."/>
        </authorList>
    </citation>
    <scope>NUCLEOTIDE SEQUENCE [LARGE SCALE GENOMIC DNA]</scope>
    <source>
        <strain evidence="7 8">SS1994</strain>
    </source>
</reference>
<name>A0A429ZHC7_9ENTE</name>
<evidence type="ECO:0000256" key="2">
    <source>
        <dbReference type="ARBA" id="ARBA00022884"/>
    </source>
</evidence>
<feature type="domain" description="RNA-binding S4" evidence="6">
    <location>
        <begin position="1"/>
        <end position="66"/>
    </location>
</feature>
<dbReference type="Gene3D" id="3.10.290.10">
    <property type="entry name" value="RNA-binding S4 domain"/>
    <property type="match status" value="1"/>
</dbReference>
<dbReference type="InterPro" id="IPR050343">
    <property type="entry name" value="RsuA_PseudoU_synthase"/>
</dbReference>
<dbReference type="SUPFAM" id="SSF55120">
    <property type="entry name" value="Pseudouridine synthase"/>
    <property type="match status" value="1"/>
</dbReference>
<dbReference type="InterPro" id="IPR042092">
    <property type="entry name" value="PsdUridine_s_RsuA/RluB/E/F_cat"/>
</dbReference>
<dbReference type="GO" id="GO:0005829">
    <property type="term" value="C:cytosol"/>
    <property type="evidence" value="ECO:0007669"/>
    <property type="project" value="UniProtKB-ARBA"/>
</dbReference>
<sequence>MRLDKFLSHTGFGSRKEVKELLKKKRVTVNGEVVKEAKYLVDELSDSVCVDGENILYEKFVYYMLNKPKGVISATEDTSSRTVIDLIKKEDYKKGLFPVGRLDKDTTGLLLLTNDGALAHELLSPKKKVPKLYQALVQGKMTDEDIDIFSKGVIRLDGDECLPAKLTILSIDEKKEQSIIQLEIMEGKYHQVKRMVDAVGKKVIELERLEMANLKLDENLAQGKYRTLTEIEKEKLKNNE</sequence>
<dbReference type="InterPro" id="IPR036986">
    <property type="entry name" value="S4_RNA-bd_sf"/>
</dbReference>
<dbReference type="FunFam" id="3.10.290.10:FF:000003">
    <property type="entry name" value="Pseudouridine synthase"/>
    <property type="match status" value="1"/>
</dbReference>
<comment type="similarity">
    <text evidence="1 5">Belongs to the pseudouridine synthase RsuA family.</text>
</comment>
<keyword evidence="3 5" id="KW-0413">Isomerase</keyword>
<evidence type="ECO:0000256" key="3">
    <source>
        <dbReference type="ARBA" id="ARBA00023235"/>
    </source>
</evidence>
<protein>
    <recommendedName>
        <fullName evidence="5">Pseudouridine synthase</fullName>
        <ecNumber evidence="5">5.4.99.-</ecNumber>
    </recommendedName>
</protein>
<dbReference type="InterPro" id="IPR018496">
    <property type="entry name" value="PsdUridine_synth_RsuA/RluB_CS"/>
</dbReference>
<dbReference type="SUPFAM" id="SSF55174">
    <property type="entry name" value="Alpha-L RNA-binding motif"/>
    <property type="match status" value="1"/>
</dbReference>
<dbReference type="AlphaFoldDB" id="A0A429ZHC7"/>
<dbReference type="GO" id="GO:0003723">
    <property type="term" value="F:RNA binding"/>
    <property type="evidence" value="ECO:0007669"/>
    <property type="project" value="UniProtKB-KW"/>
</dbReference>
<dbReference type="PROSITE" id="PS50889">
    <property type="entry name" value="S4"/>
    <property type="match status" value="1"/>
</dbReference>
<dbReference type="OrthoDB" id="9807213at2"/>
<dbReference type="EC" id="5.4.99.-" evidence="5"/>
<dbReference type="PANTHER" id="PTHR47683:SF4">
    <property type="entry name" value="PSEUDOURIDINE SYNTHASE"/>
    <property type="match status" value="1"/>
</dbReference>
<gene>
    <name evidence="7" type="ORF">CBF36_07865</name>
</gene>
<dbReference type="GO" id="GO:0000455">
    <property type="term" value="P:enzyme-directed rRNA pseudouridine synthesis"/>
    <property type="evidence" value="ECO:0007669"/>
    <property type="project" value="UniProtKB-ARBA"/>
</dbReference>
<dbReference type="CDD" id="cd02553">
    <property type="entry name" value="PseudoU_synth_RsuA"/>
    <property type="match status" value="1"/>
</dbReference>
<dbReference type="InterPro" id="IPR002942">
    <property type="entry name" value="S4_RNA-bd"/>
</dbReference>
<dbReference type="Gene3D" id="3.30.70.580">
    <property type="entry name" value="Pseudouridine synthase I, catalytic domain, N-terminal subdomain"/>
    <property type="match status" value="1"/>
</dbReference>
<evidence type="ECO:0000256" key="1">
    <source>
        <dbReference type="ARBA" id="ARBA00008348"/>
    </source>
</evidence>
<proteinExistence type="inferred from homology"/>
<organism evidence="7 8">
    <name type="scientific">Vagococcus bubulae</name>
    <dbReference type="NCBI Taxonomy" id="1977868"/>
    <lineage>
        <taxon>Bacteria</taxon>
        <taxon>Bacillati</taxon>
        <taxon>Bacillota</taxon>
        <taxon>Bacilli</taxon>
        <taxon>Lactobacillales</taxon>
        <taxon>Enterococcaceae</taxon>
        <taxon>Vagococcus</taxon>
    </lineage>
</organism>
<dbReference type="CDD" id="cd00165">
    <property type="entry name" value="S4"/>
    <property type="match status" value="1"/>
</dbReference>
<evidence type="ECO:0000313" key="7">
    <source>
        <dbReference type="EMBL" id="RST93121.1"/>
    </source>
</evidence>
<dbReference type="PROSITE" id="PS01149">
    <property type="entry name" value="PSI_RSU"/>
    <property type="match status" value="1"/>
</dbReference>
<comment type="caution">
    <text evidence="7">The sequence shown here is derived from an EMBL/GenBank/DDBJ whole genome shotgun (WGS) entry which is preliminary data.</text>
</comment>
<dbReference type="InterPro" id="IPR000748">
    <property type="entry name" value="PsdUridine_synth_RsuA/RluB/E/F"/>
</dbReference>
<dbReference type="GO" id="GO:0120159">
    <property type="term" value="F:rRNA pseudouridine synthase activity"/>
    <property type="evidence" value="ECO:0007669"/>
    <property type="project" value="UniProtKB-ARBA"/>
</dbReference>
<dbReference type="Pfam" id="PF01479">
    <property type="entry name" value="S4"/>
    <property type="match status" value="1"/>
</dbReference>
<dbReference type="InterPro" id="IPR020103">
    <property type="entry name" value="PsdUridine_synth_cat_dom_sf"/>
</dbReference>
<accession>A0A429ZHC7</accession>
<dbReference type="SMART" id="SM00363">
    <property type="entry name" value="S4"/>
    <property type="match status" value="1"/>
</dbReference>